<dbReference type="PANTHER" id="PTHR13363:SF5">
    <property type="entry name" value="E3 UBIQUITIN-PROTEIN LIGASE RNF123"/>
    <property type="match status" value="1"/>
</dbReference>
<dbReference type="Pfam" id="PF13920">
    <property type="entry name" value="zf-C3HC4_3"/>
    <property type="match status" value="1"/>
</dbReference>
<dbReference type="OrthoDB" id="258495at2759"/>
<dbReference type="PROSITE" id="PS50089">
    <property type="entry name" value="ZF_RING_2"/>
    <property type="match status" value="1"/>
</dbReference>
<dbReference type="InterPro" id="IPR013083">
    <property type="entry name" value="Znf_RING/FYVE/PHD"/>
</dbReference>
<dbReference type="InterPro" id="IPR057987">
    <property type="entry name" value="TPR_RNF123/RKP"/>
</dbReference>
<gene>
    <name evidence="11" type="primary">106091164</name>
</gene>
<dbReference type="Gene3D" id="2.60.120.920">
    <property type="match status" value="1"/>
</dbReference>
<dbReference type="InterPro" id="IPR013320">
    <property type="entry name" value="ConA-like_dom_sf"/>
</dbReference>
<organism evidence="11 12">
    <name type="scientific">Stomoxys calcitrans</name>
    <name type="common">Stable fly</name>
    <name type="synonym">Conops calcitrans</name>
    <dbReference type="NCBI Taxonomy" id="35570"/>
    <lineage>
        <taxon>Eukaryota</taxon>
        <taxon>Metazoa</taxon>
        <taxon>Ecdysozoa</taxon>
        <taxon>Arthropoda</taxon>
        <taxon>Hexapoda</taxon>
        <taxon>Insecta</taxon>
        <taxon>Pterygota</taxon>
        <taxon>Neoptera</taxon>
        <taxon>Endopterygota</taxon>
        <taxon>Diptera</taxon>
        <taxon>Brachycera</taxon>
        <taxon>Muscomorpha</taxon>
        <taxon>Muscoidea</taxon>
        <taxon>Muscidae</taxon>
        <taxon>Stomoxys</taxon>
    </lineage>
</organism>
<evidence type="ECO:0000256" key="7">
    <source>
        <dbReference type="ARBA" id="ARBA00022833"/>
    </source>
</evidence>
<dbReference type="SUPFAM" id="SSF57850">
    <property type="entry name" value="RING/U-box"/>
    <property type="match status" value="1"/>
</dbReference>
<dbReference type="Gene3D" id="3.30.40.10">
    <property type="entry name" value="Zinc/RING finger domain, C3HC4 (zinc finger)"/>
    <property type="match status" value="1"/>
</dbReference>
<comment type="catalytic activity">
    <reaction evidence="1">
        <text>S-ubiquitinyl-[E2 ubiquitin-conjugating enzyme]-L-cysteine + [acceptor protein]-L-lysine = [E2 ubiquitin-conjugating enzyme]-L-cysteine + N(6)-ubiquitinyl-[acceptor protein]-L-lysine.</text>
        <dbReference type="EC" id="2.3.2.27"/>
    </reaction>
</comment>
<evidence type="ECO:0000256" key="6">
    <source>
        <dbReference type="ARBA" id="ARBA00022786"/>
    </source>
</evidence>
<dbReference type="FunFam" id="3.30.40.10:FF:000133">
    <property type="entry name" value="E3 ubiquitin-protein ligase RNF123"/>
    <property type="match status" value="1"/>
</dbReference>
<dbReference type="VEuPathDB" id="VectorBase:SCAU001887"/>
<keyword evidence="12" id="KW-1185">Reference proteome</keyword>
<evidence type="ECO:0000256" key="8">
    <source>
        <dbReference type="PROSITE-ProRule" id="PRU00175"/>
    </source>
</evidence>
<feature type="domain" description="B30.2/SPRY" evidence="10">
    <location>
        <begin position="84"/>
        <end position="263"/>
    </location>
</feature>
<evidence type="ECO:0000256" key="3">
    <source>
        <dbReference type="ARBA" id="ARBA00022679"/>
    </source>
</evidence>
<dbReference type="GO" id="GO:0061630">
    <property type="term" value="F:ubiquitin protein ligase activity"/>
    <property type="evidence" value="ECO:0007669"/>
    <property type="project" value="UniProtKB-EC"/>
</dbReference>
<feature type="domain" description="RING-type" evidence="9">
    <location>
        <begin position="1273"/>
        <end position="1311"/>
    </location>
</feature>
<dbReference type="Pfam" id="PF00622">
    <property type="entry name" value="SPRY"/>
    <property type="match status" value="1"/>
</dbReference>
<keyword evidence="6" id="KW-0833">Ubl conjugation pathway</keyword>
<evidence type="ECO:0000256" key="5">
    <source>
        <dbReference type="ARBA" id="ARBA00022771"/>
    </source>
</evidence>
<evidence type="ECO:0000256" key="2">
    <source>
        <dbReference type="ARBA" id="ARBA00012483"/>
    </source>
</evidence>
<dbReference type="CDD" id="cd16541">
    <property type="entry name" value="RING-HC_RNF123"/>
    <property type="match status" value="1"/>
</dbReference>
<dbReference type="GO" id="GO:0008270">
    <property type="term" value="F:zinc ion binding"/>
    <property type="evidence" value="ECO:0007669"/>
    <property type="project" value="UniProtKB-KW"/>
</dbReference>
<dbReference type="PANTHER" id="PTHR13363">
    <property type="entry name" value="RING FINGER AND SRY DOMAIN-CONTAINING"/>
    <property type="match status" value="1"/>
</dbReference>
<dbReference type="InterPro" id="IPR045129">
    <property type="entry name" value="RNF123/RKP/RSPRY1"/>
</dbReference>
<protein>
    <recommendedName>
        <fullName evidence="2">RING-type E3 ubiquitin transferase</fullName>
        <ecNumber evidence="2">2.3.2.27</ecNumber>
    </recommendedName>
</protein>
<dbReference type="GO" id="GO:0051603">
    <property type="term" value="P:proteolysis involved in protein catabolic process"/>
    <property type="evidence" value="ECO:0007669"/>
    <property type="project" value="TreeGrafter"/>
</dbReference>
<evidence type="ECO:0000313" key="11">
    <source>
        <dbReference type="EnsemblMetazoa" id="SCAU001887-PA"/>
    </source>
</evidence>
<keyword evidence="5 8" id="KW-0863">Zinc-finger</keyword>
<dbReference type="InterPro" id="IPR003877">
    <property type="entry name" value="SPRY_dom"/>
</dbReference>
<keyword evidence="4" id="KW-0479">Metal-binding</keyword>
<dbReference type="SMART" id="SM00449">
    <property type="entry name" value="SPRY"/>
    <property type="match status" value="1"/>
</dbReference>
<dbReference type="GO" id="GO:0016567">
    <property type="term" value="P:protein ubiquitination"/>
    <property type="evidence" value="ECO:0007669"/>
    <property type="project" value="UniProtKB-ARBA"/>
</dbReference>
<evidence type="ECO:0000313" key="12">
    <source>
        <dbReference type="Proteomes" id="UP000095300"/>
    </source>
</evidence>
<evidence type="ECO:0000256" key="4">
    <source>
        <dbReference type="ARBA" id="ARBA00022723"/>
    </source>
</evidence>
<keyword evidence="7" id="KW-0862">Zinc</keyword>
<sequence>MQLSAFALCCIPKIKMSIKKLFIKVFGEDIFKVLGPEDDEEAPDEATKRGGCDGLTLPDQLSYCRQMILVKSWLKGKLDEINARCHDAVVQQQLEMRSRLGPEYVIFDIDFSSTARVANDRLSVRSQGSFNTIKANACVFGGRWMYEVQLHSKGVMQVGWCSKKCVFNENSGVGDSKLSYGYDGSKQQSWHISTAKYGEKWQIGDIIGVTLDIEQEEITYYRNGISMGVAFSKLEKGPGITFFPAISLGYNQSVQANFGNSPFKYPVADYKPLMAVPIVNVQRAELLLGYLMNMSTIVARYNSEKSKKPKEDKLSTKKTVYVVFCTLIIEHLSPLLFNSYVIESKLLDVIRHACNLRNDSDAIQPGHSESVLGALLDILWNYMEVEEMKYILKKLANALLSDFTQTNKALDYGPQRLALQTLIGLCNHTRTRKIYLEYKFFKKHFLALLMYIRPPEFSYMQTLIPDHLAWTEGIGGPKSKYLAAVEQISKSTDFVYALQKTLLLSLLTNDDGDMVSSSSRKIFLAKLRRYVMDLSMEQRPYHTLFFMQSSILHPIENTVALAFICILIDVTKTAFEREIASRDIAISPTYFYDGSFEYQHFDRVGGVLSHLRKVHRNDIQQHLGVERTQELLEDDRVIVRVTDLTAESITNVSMAGGPLSSNSTALTTLLNPRLNQVFELKPGNSNTEASLYDLLDLCVLYYYCVGHKYIVKIASVRDEIAALNDVLLETKFYREDVEKKLQVLEDHASVCMDEQHSHVVSELRTKFSQRENVFAKRSIELARKQAWYRAVALGPKRRKLLTWLLDKALRTLNASSKEGPLFSFVPEVYINILPILLDTVMDFSNHDLLVQFEIQDSECVIDAVANFLSIHSADSRIVLASCKDSLLQALGTLTCHKAGIQALERAPRKSQVALAKALLRPYENRAWGQSNWLILRFWLGQGFAYRDARQPCVWQGGNTPLHFGLCRSRSKNETHTGLLHNIAPANPSKHFQELIGLKLTEDEPLATAFLNSVLSQLNWAFSEFILLLQEIQNTAHRQENTIFEPKQLKICSMCFELTVSLMRCLEMIITVAPDIFHDPCRANSDLVLNRVCQLISQVLSRVTVPPGCFQFVVDMCSADLNAVTHFPIITAALGILLALFKDEMDSDKSLSKVTRISRALLTDPSFQFANLEFAMGEIKTPILQQSEIPRGNFDPSTRAHIDPLTNDVRIPQPTTSTSKKIRADPPILKFSLADFPTHVTPEETEKVKRLIDMLKAKQSLLSDITLPSEDSLCPICCAKPIAVVFTPCKHQSCRNCILQHLMNSKVCFYCKTLIKTIETSDGSVVYQNAEYLQTPTLFEV</sequence>
<accession>A0A1I8NTI9</accession>
<dbReference type="EC" id="2.3.2.27" evidence="2"/>
<dbReference type="Proteomes" id="UP000095300">
    <property type="component" value="Unassembled WGS sequence"/>
</dbReference>
<proteinExistence type="predicted"/>
<dbReference type="STRING" id="35570.A0A1I8NTI9"/>
<evidence type="ECO:0000256" key="1">
    <source>
        <dbReference type="ARBA" id="ARBA00000900"/>
    </source>
</evidence>
<dbReference type="InterPro" id="IPR043136">
    <property type="entry name" value="B30.2/SPRY_sf"/>
</dbReference>
<dbReference type="InterPro" id="IPR001841">
    <property type="entry name" value="Znf_RING"/>
</dbReference>
<name>A0A1I8NTI9_STOCA</name>
<dbReference type="Pfam" id="PF25576">
    <property type="entry name" value="TPR_RNF123"/>
    <property type="match status" value="1"/>
</dbReference>
<dbReference type="InterPro" id="IPR001870">
    <property type="entry name" value="B30.2/SPRY"/>
</dbReference>
<dbReference type="EnsemblMetazoa" id="SCAU001887-RA">
    <property type="protein sequence ID" value="SCAU001887-PA"/>
    <property type="gene ID" value="SCAU001887"/>
</dbReference>
<evidence type="ECO:0000259" key="9">
    <source>
        <dbReference type="PROSITE" id="PS50089"/>
    </source>
</evidence>
<reference evidence="11" key="1">
    <citation type="submission" date="2020-05" db="UniProtKB">
        <authorList>
            <consortium name="EnsemblMetazoa"/>
        </authorList>
    </citation>
    <scope>IDENTIFICATION</scope>
    <source>
        <strain evidence="11">USDA</strain>
    </source>
</reference>
<dbReference type="SUPFAM" id="SSF49899">
    <property type="entry name" value="Concanavalin A-like lectins/glucanases"/>
    <property type="match status" value="1"/>
</dbReference>
<keyword evidence="3" id="KW-0808">Transferase</keyword>
<dbReference type="KEGG" id="scac:106091164"/>
<evidence type="ECO:0000259" key="10">
    <source>
        <dbReference type="PROSITE" id="PS50188"/>
    </source>
</evidence>
<dbReference type="GO" id="GO:0005737">
    <property type="term" value="C:cytoplasm"/>
    <property type="evidence" value="ECO:0007669"/>
    <property type="project" value="TreeGrafter"/>
</dbReference>
<dbReference type="PROSITE" id="PS50188">
    <property type="entry name" value="B302_SPRY"/>
    <property type="match status" value="1"/>
</dbReference>